<dbReference type="Proteomes" id="UP000256269">
    <property type="component" value="Unassembled WGS sequence"/>
</dbReference>
<dbReference type="SUPFAM" id="SSF159774">
    <property type="entry name" value="YerB-like"/>
    <property type="match status" value="1"/>
</dbReference>
<name>A0A3E0HFK8_9PSEU</name>
<evidence type="ECO:0008006" key="7">
    <source>
        <dbReference type="Google" id="ProtNLM"/>
    </source>
</evidence>
<feature type="signal peptide" evidence="2">
    <location>
        <begin position="1"/>
        <end position="26"/>
    </location>
</feature>
<evidence type="ECO:0000256" key="2">
    <source>
        <dbReference type="SAM" id="SignalP"/>
    </source>
</evidence>
<dbReference type="EMBL" id="QUNO01000009">
    <property type="protein sequence ID" value="REH43846.1"/>
    <property type="molecule type" value="Genomic_DNA"/>
</dbReference>
<accession>A0A3E0HFK8</accession>
<dbReference type="AlphaFoldDB" id="A0A3E0HFK8"/>
<proteinExistence type="predicted"/>
<evidence type="ECO:0000259" key="4">
    <source>
        <dbReference type="Pfam" id="PF17479"/>
    </source>
</evidence>
<keyword evidence="6" id="KW-1185">Reference proteome</keyword>
<evidence type="ECO:0000256" key="1">
    <source>
        <dbReference type="SAM" id="MobiDB-lite"/>
    </source>
</evidence>
<gene>
    <name evidence="5" type="ORF">BCF44_109392</name>
</gene>
<dbReference type="InterPro" id="IPR035328">
    <property type="entry name" value="DUF3048_C"/>
</dbReference>
<evidence type="ECO:0000313" key="5">
    <source>
        <dbReference type="EMBL" id="REH43846.1"/>
    </source>
</evidence>
<feature type="chain" id="PRO_5038903231" description="DUF3048 family protein" evidence="2">
    <location>
        <begin position="27"/>
        <end position="308"/>
    </location>
</feature>
<dbReference type="InterPro" id="IPR023158">
    <property type="entry name" value="YerB-like_sf"/>
</dbReference>
<feature type="domain" description="DUF3048" evidence="3">
    <location>
        <begin position="45"/>
        <end position="166"/>
    </location>
</feature>
<dbReference type="InterPro" id="IPR021416">
    <property type="entry name" value="DUF3048_N"/>
</dbReference>
<protein>
    <recommendedName>
        <fullName evidence="7">DUF3048 family protein</fullName>
    </recommendedName>
</protein>
<feature type="domain" description="DUF3048" evidence="4">
    <location>
        <begin position="195"/>
        <end position="302"/>
    </location>
</feature>
<dbReference type="Pfam" id="PF11258">
    <property type="entry name" value="DUF3048"/>
    <property type="match status" value="1"/>
</dbReference>
<organism evidence="5 6">
    <name type="scientific">Kutzneria buriramensis</name>
    <dbReference type="NCBI Taxonomy" id="1045776"/>
    <lineage>
        <taxon>Bacteria</taxon>
        <taxon>Bacillati</taxon>
        <taxon>Actinomycetota</taxon>
        <taxon>Actinomycetes</taxon>
        <taxon>Pseudonocardiales</taxon>
        <taxon>Pseudonocardiaceae</taxon>
        <taxon>Kutzneria</taxon>
    </lineage>
</organism>
<feature type="compositionally biased region" description="Low complexity" evidence="1">
    <location>
        <begin position="169"/>
        <end position="186"/>
    </location>
</feature>
<evidence type="ECO:0000259" key="3">
    <source>
        <dbReference type="Pfam" id="PF11258"/>
    </source>
</evidence>
<reference evidence="5 6" key="1">
    <citation type="submission" date="2018-08" db="EMBL/GenBank/DDBJ databases">
        <title>Genomic Encyclopedia of Archaeal and Bacterial Type Strains, Phase II (KMG-II): from individual species to whole genera.</title>
        <authorList>
            <person name="Goeker M."/>
        </authorList>
    </citation>
    <scope>NUCLEOTIDE SEQUENCE [LARGE SCALE GENOMIC DNA]</scope>
    <source>
        <strain evidence="5 6">DSM 45791</strain>
    </source>
</reference>
<sequence length="308" mass="31409">MAHHGGMPRIWLLPAAAALLLVSSCAGGPAPAPPPSTTPTGPSGAALVVKIDNVAAARPQTGLGGADVVYVEPVEGGLTRIAAVYLGKLPSVVGPVRSARETDIDLLGQYGRPTLACSGSAPQLVPLLHKAGLDTGCQSAVPDAYFRDSSRQAPHDLYVHPDKLPKGSGTVTPEPTGTAPPGGTPTTKRHEQVANVGFDFEWSDQKWSISMDNKPLTTTDGGQVAAATVIVERVTTRAGTVPGDVAGNPSPVAVTVGSGQATVLRDGQSFQATWSRSAATDATIFADSAGRAVPAAEGPLWILLEPVA</sequence>
<dbReference type="Pfam" id="PF17479">
    <property type="entry name" value="DUF3048_C"/>
    <property type="match status" value="1"/>
</dbReference>
<evidence type="ECO:0000313" key="6">
    <source>
        <dbReference type="Proteomes" id="UP000256269"/>
    </source>
</evidence>
<feature type="region of interest" description="Disordered" evidence="1">
    <location>
        <begin position="158"/>
        <end position="189"/>
    </location>
</feature>
<comment type="caution">
    <text evidence="5">The sequence shown here is derived from an EMBL/GenBank/DDBJ whole genome shotgun (WGS) entry which is preliminary data.</text>
</comment>
<keyword evidence="2" id="KW-0732">Signal</keyword>
<dbReference type="Gene3D" id="3.50.90.10">
    <property type="entry name" value="YerB-like"/>
    <property type="match status" value="1"/>
</dbReference>